<dbReference type="OrthoDB" id="6162296at2759"/>
<keyword evidence="2" id="KW-1133">Transmembrane helix</keyword>
<proteinExistence type="predicted"/>
<name>A0A8S3RH13_MYTED</name>
<dbReference type="AlphaFoldDB" id="A0A8S3RH13"/>
<evidence type="ECO:0000313" key="5">
    <source>
        <dbReference type="Proteomes" id="UP000683360"/>
    </source>
</evidence>
<evidence type="ECO:0000313" key="4">
    <source>
        <dbReference type="EMBL" id="CAG2204386.1"/>
    </source>
</evidence>
<keyword evidence="2" id="KW-0812">Transmembrane</keyword>
<reference evidence="4" key="1">
    <citation type="submission" date="2021-03" db="EMBL/GenBank/DDBJ databases">
        <authorList>
            <person name="Bekaert M."/>
        </authorList>
    </citation>
    <scope>NUCLEOTIDE SEQUENCE</scope>
</reference>
<dbReference type="EMBL" id="CAJPWZ010000946">
    <property type="protein sequence ID" value="CAG2204386.1"/>
    <property type="molecule type" value="Genomic_DNA"/>
</dbReference>
<dbReference type="PANTHER" id="PTHR36695">
    <property type="entry name" value="AGAP008648-PA"/>
    <property type="match status" value="1"/>
</dbReference>
<feature type="region of interest" description="Disordered" evidence="1">
    <location>
        <begin position="179"/>
        <end position="205"/>
    </location>
</feature>
<keyword evidence="5" id="KW-1185">Reference proteome</keyword>
<dbReference type="Pfam" id="PF12248">
    <property type="entry name" value="Methyltransf_FA"/>
    <property type="match status" value="1"/>
</dbReference>
<protein>
    <recommendedName>
        <fullName evidence="3">Farnesoic acid O-methyl transferase domain-containing protein</fullName>
    </recommendedName>
</protein>
<feature type="transmembrane region" description="Helical" evidence="2">
    <location>
        <begin position="363"/>
        <end position="386"/>
    </location>
</feature>
<feature type="compositionally biased region" description="Polar residues" evidence="1">
    <location>
        <begin position="179"/>
        <end position="193"/>
    </location>
</feature>
<evidence type="ECO:0000256" key="1">
    <source>
        <dbReference type="SAM" id="MobiDB-lite"/>
    </source>
</evidence>
<comment type="caution">
    <text evidence="4">The sequence shown here is derived from an EMBL/GenBank/DDBJ whole genome shotgun (WGS) entry which is preliminary data.</text>
</comment>
<gene>
    <name evidence="4" type="ORF">MEDL_18842</name>
</gene>
<keyword evidence="2" id="KW-0472">Membrane</keyword>
<dbReference type="PANTHER" id="PTHR36695:SF12">
    <property type="entry name" value="AGAP008648-PA"/>
    <property type="match status" value="1"/>
</dbReference>
<organism evidence="4 5">
    <name type="scientific">Mytilus edulis</name>
    <name type="common">Blue mussel</name>
    <dbReference type="NCBI Taxonomy" id="6550"/>
    <lineage>
        <taxon>Eukaryota</taxon>
        <taxon>Metazoa</taxon>
        <taxon>Spiralia</taxon>
        <taxon>Lophotrochozoa</taxon>
        <taxon>Mollusca</taxon>
        <taxon>Bivalvia</taxon>
        <taxon>Autobranchia</taxon>
        <taxon>Pteriomorphia</taxon>
        <taxon>Mytilida</taxon>
        <taxon>Mytiloidea</taxon>
        <taxon>Mytilidae</taxon>
        <taxon>Mytilinae</taxon>
        <taxon>Mytilus</taxon>
    </lineage>
</organism>
<dbReference type="Proteomes" id="UP000683360">
    <property type="component" value="Unassembled WGS sequence"/>
</dbReference>
<evidence type="ECO:0000256" key="2">
    <source>
        <dbReference type="SAM" id="Phobius"/>
    </source>
</evidence>
<sequence length="389" mass="43169">MNMKTGAEISIDTLDSSEYIIVQNLTKSISDRLINYKVKSCENAYVGLISGNTDSDPLYEIVIEEGWNPDSYIRIGRNNSGAKFSEISEYLLHCKFYRKFRTTWNDRTINLFRSSPQYPFWDRILTWTSVTNLWPILNVGICTMYGSTGQWLFYTSDLPTTSDETTALLESTTAGITRPPQITTANHLSTSTDGHPGKPKTSDETTALLDSTTLDLTRPPSTITHGKSTRPLTYKSTDSLTMYDETTQLPQTTRPDNMTTTSEDLPYRITNDDTVISDTSSASTSTKSTAMKLNLVTTPSSMSISVTKPGTGTFNRTCTCHCLDVPNTADNSVLVNQLKIDKKTLSSYKRRLQSATDPRKSSLYIGCVGIVVFSVTVAFIVLLDFLPNA</sequence>
<dbReference type="InterPro" id="IPR022041">
    <property type="entry name" value="Methyltransf_FA"/>
</dbReference>
<accession>A0A8S3RH13</accession>
<evidence type="ECO:0000259" key="3">
    <source>
        <dbReference type="Pfam" id="PF12248"/>
    </source>
</evidence>
<feature type="domain" description="Farnesoic acid O-methyl transferase" evidence="3">
    <location>
        <begin position="23"/>
        <end position="153"/>
    </location>
</feature>